<organism evidence="1 2">
    <name type="scientific">Brevibacterium paucivorans</name>
    <dbReference type="NCBI Taxonomy" id="170994"/>
    <lineage>
        <taxon>Bacteria</taxon>
        <taxon>Bacillati</taxon>
        <taxon>Actinomycetota</taxon>
        <taxon>Actinomycetes</taxon>
        <taxon>Micrococcales</taxon>
        <taxon>Brevibacteriaceae</taxon>
        <taxon>Brevibacterium</taxon>
    </lineage>
</organism>
<sequence length="74" mass="7857">MSYIEVVTQTSTDGSEKFIHNPTGKQLLCTGFSTIVNNVLFVLIACVRTFTEVAPARGLPRADASMNPKAGAVA</sequence>
<reference evidence="1 2" key="1">
    <citation type="submission" date="2021-01" db="EMBL/GenBank/DDBJ databases">
        <title>Sequencing the genomes of 1000 actinobacteria strains.</title>
        <authorList>
            <person name="Klenk H.-P."/>
        </authorList>
    </citation>
    <scope>NUCLEOTIDE SEQUENCE [LARGE SCALE GENOMIC DNA]</scope>
    <source>
        <strain evidence="1 2">DSM 13657</strain>
    </source>
</reference>
<keyword evidence="2" id="KW-1185">Reference proteome</keyword>
<evidence type="ECO:0000313" key="2">
    <source>
        <dbReference type="Proteomes" id="UP000809290"/>
    </source>
</evidence>
<gene>
    <name evidence="1" type="ORF">JOE56_001129</name>
</gene>
<name>A0ABS2SKI3_9MICO</name>
<evidence type="ECO:0000313" key="1">
    <source>
        <dbReference type="EMBL" id="MBM7816435.1"/>
    </source>
</evidence>
<dbReference type="EMBL" id="JAFBCP010000001">
    <property type="protein sequence ID" value="MBM7816435.1"/>
    <property type="molecule type" value="Genomic_DNA"/>
</dbReference>
<protein>
    <submittedName>
        <fullName evidence="1">Uncharacterized protein</fullName>
    </submittedName>
</protein>
<dbReference type="Proteomes" id="UP000809290">
    <property type="component" value="Unassembled WGS sequence"/>
</dbReference>
<comment type="caution">
    <text evidence="1">The sequence shown here is derived from an EMBL/GenBank/DDBJ whole genome shotgun (WGS) entry which is preliminary data.</text>
</comment>
<accession>A0ABS2SKI3</accession>
<proteinExistence type="predicted"/>